<dbReference type="EMBL" id="FOBH01000021">
    <property type="protein sequence ID" value="SEL64906.1"/>
    <property type="molecule type" value="Genomic_DNA"/>
</dbReference>
<keyword evidence="1" id="KW-1133">Transmembrane helix</keyword>
<organism evidence="2 3">
    <name type="scientific">Nitrosovibrio tenuis</name>
    <dbReference type="NCBI Taxonomy" id="1233"/>
    <lineage>
        <taxon>Bacteria</taxon>
        <taxon>Pseudomonadati</taxon>
        <taxon>Pseudomonadota</taxon>
        <taxon>Betaproteobacteria</taxon>
        <taxon>Nitrosomonadales</taxon>
        <taxon>Nitrosomonadaceae</taxon>
        <taxon>Nitrosovibrio</taxon>
    </lineage>
</organism>
<gene>
    <name evidence="2" type="ORF">SAMN05216387_12115</name>
</gene>
<dbReference type="Proteomes" id="UP000198620">
    <property type="component" value="Unassembled WGS sequence"/>
</dbReference>
<evidence type="ECO:0000313" key="3">
    <source>
        <dbReference type="Proteomes" id="UP000198620"/>
    </source>
</evidence>
<keyword evidence="3" id="KW-1185">Reference proteome</keyword>
<keyword evidence="1" id="KW-0812">Transmembrane</keyword>
<proteinExistence type="predicted"/>
<protein>
    <submittedName>
        <fullName evidence="2">Uncharacterized protein</fullName>
    </submittedName>
</protein>
<keyword evidence="1" id="KW-0472">Membrane</keyword>
<dbReference type="RefSeq" id="WP_090829656.1">
    <property type="nucleotide sequence ID" value="NZ_FOBH01000021.1"/>
</dbReference>
<reference evidence="2 3" key="1">
    <citation type="submission" date="2016-10" db="EMBL/GenBank/DDBJ databases">
        <authorList>
            <person name="de Groot N.N."/>
        </authorList>
    </citation>
    <scope>NUCLEOTIDE SEQUENCE [LARGE SCALE GENOMIC DNA]</scope>
    <source>
        <strain evidence="2 3">Nv1</strain>
    </source>
</reference>
<feature type="transmembrane region" description="Helical" evidence="1">
    <location>
        <begin position="6"/>
        <end position="25"/>
    </location>
</feature>
<evidence type="ECO:0000256" key="1">
    <source>
        <dbReference type="SAM" id="Phobius"/>
    </source>
</evidence>
<name>A0A1H7RXR8_9PROT</name>
<dbReference type="STRING" id="1233.SAMN05216387_12115"/>
<accession>A0A1H7RXR8</accession>
<evidence type="ECO:0000313" key="2">
    <source>
        <dbReference type="EMBL" id="SEL64906.1"/>
    </source>
</evidence>
<dbReference type="AlphaFoldDB" id="A0A1H7RXR8"/>
<sequence length="77" mass="8372">MPFLNRLTLPIALIISSLIIGYALLENGRNNRFKLSAYAGGGFAFKIDSYTGKAELCKISPAPQNTYQVTCGENISD</sequence>